<evidence type="ECO:0000313" key="1">
    <source>
        <dbReference type="EMBL" id="KIL45713.1"/>
    </source>
</evidence>
<dbReference type="Pfam" id="PF10612">
    <property type="entry name" value="Spore-coat_CotZ"/>
    <property type="match status" value="1"/>
</dbReference>
<comment type="caution">
    <text evidence="1">The sequence shown here is derived from an EMBL/GenBank/DDBJ whole genome shotgun (WGS) entry which is preliminary data.</text>
</comment>
<organism evidence="1 2">
    <name type="scientific">Jeotgalibacillus soli</name>
    <dbReference type="NCBI Taxonomy" id="889306"/>
    <lineage>
        <taxon>Bacteria</taxon>
        <taxon>Bacillati</taxon>
        <taxon>Bacillota</taxon>
        <taxon>Bacilli</taxon>
        <taxon>Bacillales</taxon>
        <taxon>Caryophanaceae</taxon>
        <taxon>Jeotgalibacillus</taxon>
    </lineage>
</organism>
<dbReference type="RefSeq" id="WP_041088430.1">
    <property type="nucleotide sequence ID" value="NZ_JXRP01000017.1"/>
</dbReference>
<sequence length="178" mass="20139">MSGCGRGSIRDEDDNIRNVNSCVCEVVRAIKDIQDEAVEDECIPCLTSCFLEPLGTLVSPSRRNKRADTRVFTLQNDDGKLFHAFFKDENNPHDKDCISVFFRVEDVFDNCCATLRVLEPKDRDRKDVNLLSDDGSKINLGKLCKVENFERTDSCITVDLKCFCAVQCIKDVDLNICD</sequence>
<proteinExistence type="predicted"/>
<dbReference type="InterPro" id="IPR019593">
    <property type="entry name" value="Spore_coat_protein_Z/Y"/>
</dbReference>
<name>A0A0C2VNY2_9BACL</name>
<keyword evidence="2" id="KW-1185">Reference proteome</keyword>
<gene>
    <name evidence="1" type="ORF">KP78_20620</name>
</gene>
<dbReference type="EMBL" id="JXRP01000017">
    <property type="protein sequence ID" value="KIL45713.1"/>
    <property type="molecule type" value="Genomic_DNA"/>
</dbReference>
<dbReference type="PATRIC" id="fig|889306.3.peg.2079"/>
<evidence type="ECO:0000313" key="2">
    <source>
        <dbReference type="Proteomes" id="UP000031938"/>
    </source>
</evidence>
<reference evidence="1 2" key="1">
    <citation type="submission" date="2015-01" db="EMBL/GenBank/DDBJ databases">
        <title>Genome sequencing of Jeotgalibacillus soli.</title>
        <authorList>
            <person name="Goh K.M."/>
            <person name="Chan K.-G."/>
            <person name="Yaakop A.S."/>
            <person name="Ee R."/>
            <person name="Gan H.M."/>
            <person name="Chan C.S."/>
        </authorList>
    </citation>
    <scope>NUCLEOTIDE SEQUENCE [LARGE SCALE GENOMIC DNA]</scope>
    <source>
        <strain evidence="1 2">P9</strain>
    </source>
</reference>
<dbReference type="Proteomes" id="UP000031938">
    <property type="component" value="Unassembled WGS sequence"/>
</dbReference>
<accession>A0A0C2VNY2</accession>
<protein>
    <recommendedName>
        <fullName evidence="3">Spore coat protein CotZ</fullName>
    </recommendedName>
</protein>
<evidence type="ECO:0008006" key="3">
    <source>
        <dbReference type="Google" id="ProtNLM"/>
    </source>
</evidence>
<dbReference type="OrthoDB" id="1655185at2"/>
<dbReference type="STRING" id="889306.KP78_20620"/>
<dbReference type="AlphaFoldDB" id="A0A0C2VNY2"/>